<keyword evidence="4 8" id="KW-0853">WD repeat</keyword>
<dbReference type="SMART" id="SM00320">
    <property type="entry name" value="WD40"/>
    <property type="match status" value="4"/>
</dbReference>
<dbReference type="Pfam" id="PF00400">
    <property type="entry name" value="WD40"/>
    <property type="match status" value="2"/>
</dbReference>
<evidence type="ECO:0000313" key="11">
    <source>
        <dbReference type="EMBL" id="KZF21851.1"/>
    </source>
</evidence>
<dbReference type="GO" id="GO:0005634">
    <property type="term" value="C:nucleus"/>
    <property type="evidence" value="ECO:0007669"/>
    <property type="project" value="TreeGrafter"/>
</dbReference>
<evidence type="ECO:0000256" key="6">
    <source>
        <dbReference type="ARBA" id="ARBA00022763"/>
    </source>
</evidence>
<evidence type="ECO:0000313" key="12">
    <source>
        <dbReference type="Proteomes" id="UP000076632"/>
    </source>
</evidence>
<dbReference type="InterPro" id="IPR001680">
    <property type="entry name" value="WD40_rpt"/>
</dbReference>
<dbReference type="GO" id="GO:2000001">
    <property type="term" value="P:regulation of DNA damage checkpoint"/>
    <property type="evidence" value="ECO:0007669"/>
    <property type="project" value="TreeGrafter"/>
</dbReference>
<reference evidence="11 12" key="1">
    <citation type="journal article" date="2016" name="Fungal Biol.">
        <title>The genome of Xylona heveae provides a window into fungal endophytism.</title>
        <authorList>
            <person name="Gazis R."/>
            <person name="Kuo A."/>
            <person name="Riley R."/>
            <person name="LaButti K."/>
            <person name="Lipzen A."/>
            <person name="Lin J."/>
            <person name="Amirebrahimi M."/>
            <person name="Hesse C.N."/>
            <person name="Spatafora J.W."/>
            <person name="Henrissat B."/>
            <person name="Hainaut M."/>
            <person name="Grigoriev I.V."/>
            <person name="Hibbett D.S."/>
        </authorList>
    </citation>
    <scope>NUCLEOTIDE SEQUENCE [LARGE SCALE GENOMIC DNA]</scope>
    <source>
        <strain evidence="11 12">TC161</strain>
    </source>
</reference>
<dbReference type="OMA" id="DPNTLYW"/>
<evidence type="ECO:0000256" key="7">
    <source>
        <dbReference type="ARBA" id="ARBA00023125"/>
    </source>
</evidence>
<protein>
    <recommendedName>
        <fullName evidence="3 8">DNA damage-binding protein CMR1</fullName>
    </recommendedName>
</protein>
<accession>A0A165G827</accession>
<dbReference type="GeneID" id="28901306"/>
<feature type="region of interest" description="Disordered" evidence="10">
    <location>
        <begin position="38"/>
        <end position="78"/>
    </location>
</feature>
<dbReference type="Gene3D" id="2.130.10.10">
    <property type="entry name" value="YVTN repeat-like/Quinoprotein amine dehydrogenase"/>
    <property type="match status" value="1"/>
</dbReference>
<dbReference type="InParanoid" id="A0A165G827"/>
<sequence length="531" mass="58849">MAKGSTTEVSEYELQRQANIAKNQALLKELQLSAASAGLAPKKKAASKPTPGESRPQKKKPAVKKESAEPVVRRTSSRLRGLVADSEVAKRKAEEEHEALRQVEKAKRQRVSGDLNLSDIIVAGRQWDNSGNFLRDLVRGKPYERTFTSEDVKETTDKDLKALRQRMSGLELYGEFTQSRIKLTPERIYCMGFHPMPDKPLVFAGDKMGNLGLFDGSQSAPEIKAEQNDDAEEDADEDEPEPAVTTFKPHTRTISSMQVHPTDSNLLFTASYDSSIRKLDLAKGAAVQIWAPSSEDEDEPVSSISIPHQDPHLIYFSSLEGRFGRHDTRAPSDNTGGTELWQLSDKKIGGFSLHPLQPHLVATASLDRMMKLWDLRKITGSKNWRHPLLVGEHESRLSVSHAAFSSSGHVATSSYDDTIKIHDFTAAADWKVGTSLSDDEMEPMAIVPHNNQTGRWVTILRPQWQERPQDGHQRFCIGNMSRFVDIYSSSGAQLAQLGGDDITAVPAVTQFHPTNDWVAGGTASGKLCLWM</sequence>
<dbReference type="GO" id="GO:0006974">
    <property type="term" value="P:DNA damage response"/>
    <property type="evidence" value="ECO:0007669"/>
    <property type="project" value="UniProtKB-KW"/>
</dbReference>
<feature type="region of interest" description="Disordered" evidence="10">
    <location>
        <begin position="215"/>
        <end position="243"/>
    </location>
</feature>
<feature type="compositionally biased region" description="Basic and acidic residues" evidence="10">
    <location>
        <begin position="63"/>
        <end position="72"/>
    </location>
</feature>
<gene>
    <name evidence="11" type="ORF">L228DRAFT_283977</name>
</gene>
<keyword evidence="5" id="KW-0677">Repeat</keyword>
<proteinExistence type="inferred from homology"/>
<dbReference type="FunCoup" id="A0A165G827">
    <property type="interactions" value="663"/>
</dbReference>
<organism evidence="11 12">
    <name type="scientific">Xylona heveae (strain CBS 132557 / TC161)</name>
    <dbReference type="NCBI Taxonomy" id="1328760"/>
    <lineage>
        <taxon>Eukaryota</taxon>
        <taxon>Fungi</taxon>
        <taxon>Dikarya</taxon>
        <taxon>Ascomycota</taxon>
        <taxon>Pezizomycotina</taxon>
        <taxon>Xylonomycetes</taxon>
        <taxon>Xylonales</taxon>
        <taxon>Xylonaceae</taxon>
        <taxon>Xylona</taxon>
    </lineage>
</organism>
<keyword evidence="12" id="KW-1185">Reference proteome</keyword>
<dbReference type="GO" id="GO:0003677">
    <property type="term" value="F:DNA binding"/>
    <property type="evidence" value="ECO:0007669"/>
    <property type="project" value="UniProtKB-UniRule"/>
</dbReference>
<comment type="function">
    <text evidence="1 8">DNA-binding protein that binds to both single- and double-stranded DNA. Binds preferentially to UV-damaged DNA. May be involved in DNA-metabolic processes.</text>
</comment>
<dbReference type="PANTHER" id="PTHR14773">
    <property type="entry name" value="WD REPEAT-CONTAINING PROTEIN 76"/>
    <property type="match status" value="1"/>
</dbReference>
<dbReference type="FunFam" id="2.130.10.10:FF:000562">
    <property type="entry name" value="DNA damage-binding protein CMR1"/>
    <property type="match status" value="1"/>
</dbReference>
<dbReference type="PANTHER" id="PTHR14773:SF0">
    <property type="entry name" value="WD REPEAT-CONTAINING PROTEIN 76"/>
    <property type="match status" value="1"/>
</dbReference>
<dbReference type="OrthoDB" id="9890280at2759"/>
<keyword evidence="6 8" id="KW-0227">DNA damage</keyword>
<feature type="compositionally biased region" description="Acidic residues" evidence="10">
    <location>
        <begin position="228"/>
        <end position="241"/>
    </location>
</feature>
<dbReference type="InterPro" id="IPR050853">
    <property type="entry name" value="WD_repeat_DNA-damage-binding"/>
</dbReference>
<evidence type="ECO:0000256" key="1">
    <source>
        <dbReference type="ARBA" id="ARBA00002653"/>
    </source>
</evidence>
<dbReference type="EMBL" id="KV407460">
    <property type="protein sequence ID" value="KZF21851.1"/>
    <property type="molecule type" value="Genomic_DNA"/>
</dbReference>
<dbReference type="STRING" id="1328760.A0A165G827"/>
<keyword evidence="9" id="KW-0175">Coiled coil</keyword>
<dbReference type="SUPFAM" id="SSF50978">
    <property type="entry name" value="WD40 repeat-like"/>
    <property type="match status" value="1"/>
</dbReference>
<evidence type="ECO:0000256" key="2">
    <source>
        <dbReference type="ARBA" id="ARBA00005434"/>
    </source>
</evidence>
<dbReference type="AlphaFoldDB" id="A0A165G827"/>
<evidence type="ECO:0000256" key="9">
    <source>
        <dbReference type="SAM" id="Coils"/>
    </source>
</evidence>
<dbReference type="InterPro" id="IPR036322">
    <property type="entry name" value="WD40_repeat_dom_sf"/>
</dbReference>
<evidence type="ECO:0000256" key="10">
    <source>
        <dbReference type="SAM" id="MobiDB-lite"/>
    </source>
</evidence>
<comment type="similarity">
    <text evidence="2 8">Belongs to the WD repeat DDB2/WDR76 family.</text>
</comment>
<dbReference type="Proteomes" id="UP000076632">
    <property type="component" value="Unassembled WGS sequence"/>
</dbReference>
<dbReference type="InterPro" id="IPR015943">
    <property type="entry name" value="WD40/YVTN_repeat-like_dom_sf"/>
</dbReference>
<name>A0A165G827_XYLHT</name>
<evidence type="ECO:0000256" key="4">
    <source>
        <dbReference type="ARBA" id="ARBA00022574"/>
    </source>
</evidence>
<evidence type="ECO:0000256" key="3">
    <source>
        <dbReference type="ARBA" id="ARBA00021132"/>
    </source>
</evidence>
<feature type="coiled-coil region" evidence="9">
    <location>
        <begin position="83"/>
        <end position="110"/>
    </location>
</feature>
<dbReference type="RefSeq" id="XP_018187406.1">
    <property type="nucleotide sequence ID" value="XM_018336169.1"/>
</dbReference>
<evidence type="ECO:0000256" key="8">
    <source>
        <dbReference type="RuleBase" id="RU365004"/>
    </source>
</evidence>
<evidence type="ECO:0000256" key="5">
    <source>
        <dbReference type="ARBA" id="ARBA00022737"/>
    </source>
</evidence>
<keyword evidence="7 8" id="KW-0238">DNA-binding</keyword>